<keyword evidence="3" id="KW-1185">Reference proteome</keyword>
<reference evidence="1" key="1">
    <citation type="submission" date="2020-11" db="EMBL/GenBank/DDBJ databases">
        <title>Whole-genome analyses of Nonomuraea sp. K274.</title>
        <authorList>
            <person name="Veyisoglu A."/>
        </authorList>
    </citation>
    <scope>NUCLEOTIDE SEQUENCE</scope>
    <source>
        <strain evidence="1">K274</strain>
    </source>
</reference>
<dbReference type="InterPro" id="IPR002347">
    <property type="entry name" value="SDR_fam"/>
</dbReference>
<proteinExistence type="predicted"/>
<accession>A0A931F0U2</accession>
<dbReference type="EMBL" id="JADOGI010000077">
    <property type="protein sequence ID" value="MBF8188902.1"/>
    <property type="molecule type" value="Genomic_DNA"/>
</dbReference>
<protein>
    <submittedName>
        <fullName evidence="1">SDR family oxidoreductase</fullName>
    </submittedName>
</protein>
<dbReference type="EMBL" id="JADOGI010000454">
    <property type="protein sequence ID" value="MBF8194558.1"/>
    <property type="molecule type" value="Genomic_DNA"/>
</dbReference>
<dbReference type="InterPro" id="IPR036291">
    <property type="entry name" value="NAD(P)-bd_dom_sf"/>
</dbReference>
<dbReference type="AlphaFoldDB" id="A0A931F0U2"/>
<dbReference type="SUPFAM" id="SSF51735">
    <property type="entry name" value="NAD(P)-binding Rossmann-fold domains"/>
    <property type="match status" value="1"/>
</dbReference>
<dbReference type="Gene3D" id="3.40.50.720">
    <property type="entry name" value="NAD(P)-binding Rossmann-like Domain"/>
    <property type="match status" value="1"/>
</dbReference>
<organism evidence="1 3">
    <name type="scientific">Nonomuraea cypriaca</name>
    <dbReference type="NCBI Taxonomy" id="1187855"/>
    <lineage>
        <taxon>Bacteria</taxon>
        <taxon>Bacillati</taxon>
        <taxon>Actinomycetota</taxon>
        <taxon>Actinomycetes</taxon>
        <taxon>Streptosporangiales</taxon>
        <taxon>Streptosporangiaceae</taxon>
        <taxon>Nonomuraea</taxon>
    </lineage>
</organism>
<evidence type="ECO:0000313" key="2">
    <source>
        <dbReference type="EMBL" id="MBF8194558.1"/>
    </source>
</evidence>
<sequence length="40" mass="4235">NALGRIGEPDDVADVVALLVSHDARWITGQVIDATGGYRL</sequence>
<dbReference type="Proteomes" id="UP000605361">
    <property type="component" value="Unassembled WGS sequence"/>
</dbReference>
<feature type="non-terminal residue" evidence="1">
    <location>
        <position position="1"/>
    </location>
</feature>
<evidence type="ECO:0000313" key="1">
    <source>
        <dbReference type="EMBL" id="MBF8188902.1"/>
    </source>
</evidence>
<dbReference type="Pfam" id="PF13561">
    <property type="entry name" value="adh_short_C2"/>
    <property type="match status" value="1"/>
</dbReference>
<name>A0A931F0U2_9ACTN</name>
<evidence type="ECO:0000313" key="3">
    <source>
        <dbReference type="Proteomes" id="UP000605361"/>
    </source>
</evidence>
<gene>
    <name evidence="1" type="ORF">ITP53_24840</name>
    <name evidence="2" type="ORF">ITP53_54690</name>
</gene>
<comment type="caution">
    <text evidence="1">The sequence shown here is derived from an EMBL/GenBank/DDBJ whole genome shotgun (WGS) entry which is preliminary data.</text>
</comment>